<gene>
    <name evidence="2" type="ORF">TCEB3V08_LOCUS8291</name>
</gene>
<dbReference type="AlphaFoldDB" id="A0A7R9D3S2"/>
<reference evidence="2" key="1">
    <citation type="submission" date="2020-11" db="EMBL/GenBank/DDBJ databases">
        <authorList>
            <person name="Tran Van P."/>
        </authorList>
    </citation>
    <scope>NUCLEOTIDE SEQUENCE</scope>
</reference>
<organism evidence="2">
    <name type="scientific">Timema cristinae</name>
    <name type="common">Walking stick</name>
    <dbReference type="NCBI Taxonomy" id="61476"/>
    <lineage>
        <taxon>Eukaryota</taxon>
        <taxon>Metazoa</taxon>
        <taxon>Ecdysozoa</taxon>
        <taxon>Arthropoda</taxon>
        <taxon>Hexapoda</taxon>
        <taxon>Insecta</taxon>
        <taxon>Pterygota</taxon>
        <taxon>Neoptera</taxon>
        <taxon>Polyneoptera</taxon>
        <taxon>Phasmatodea</taxon>
        <taxon>Timematodea</taxon>
        <taxon>Timematoidea</taxon>
        <taxon>Timematidae</taxon>
        <taxon>Timema</taxon>
    </lineage>
</organism>
<dbReference type="EMBL" id="OC319675">
    <property type="protein sequence ID" value="CAD7406021.1"/>
    <property type="molecule type" value="Genomic_DNA"/>
</dbReference>
<name>A0A7R9D3S2_TIMCR</name>
<proteinExistence type="predicted"/>
<evidence type="ECO:0000256" key="1">
    <source>
        <dbReference type="SAM" id="MobiDB-lite"/>
    </source>
</evidence>
<evidence type="ECO:0000313" key="2">
    <source>
        <dbReference type="EMBL" id="CAD7406021.1"/>
    </source>
</evidence>
<sequence length="220" mass="24020">MDSWRLQRTVATVRRKSSYGFLETSTHGRYSKEGKPRMDPWRSQRRTHGSGIPPPPLSLSIISRNLEDPRVDMTGSSSGDGGDASPGVDPATNITDHSALVLSDTPPRGGIDNPAFHDPSEDAGHNDAPPPPEDAVPAVDTSMLTEVKLDADAKERDVAEAVNLELVNLKPYATDEKHHDANNGVNGIPVKKEGEDAGDGYNDPYDEYFVPVNEHRKYIR</sequence>
<feature type="region of interest" description="Disordered" evidence="1">
    <location>
        <begin position="16"/>
        <end position="137"/>
    </location>
</feature>
<feature type="region of interest" description="Disordered" evidence="1">
    <location>
        <begin position="175"/>
        <end position="207"/>
    </location>
</feature>
<accession>A0A7R9D3S2</accession>
<protein>
    <submittedName>
        <fullName evidence="2">Uncharacterized protein</fullName>
    </submittedName>
</protein>
<feature type="compositionally biased region" description="Basic and acidic residues" evidence="1">
    <location>
        <begin position="30"/>
        <end position="42"/>
    </location>
</feature>